<dbReference type="EMBL" id="JBBPFD010000009">
    <property type="protein sequence ID" value="KAK7912765.1"/>
    <property type="molecule type" value="Genomic_DNA"/>
</dbReference>
<evidence type="ECO:0000313" key="1">
    <source>
        <dbReference type="EMBL" id="KAK7912765.1"/>
    </source>
</evidence>
<accession>A0AAW0P7Y9</accession>
<gene>
    <name evidence="1" type="ORF">WMY93_012976</name>
</gene>
<dbReference type="Proteomes" id="UP001460270">
    <property type="component" value="Unassembled WGS sequence"/>
</dbReference>
<keyword evidence="2" id="KW-1185">Reference proteome</keyword>
<proteinExistence type="predicted"/>
<reference evidence="2" key="1">
    <citation type="submission" date="2024-04" db="EMBL/GenBank/DDBJ databases">
        <title>Salinicola lusitanus LLJ914,a marine bacterium isolated from the Okinawa Trough.</title>
        <authorList>
            <person name="Li J."/>
        </authorList>
    </citation>
    <scope>NUCLEOTIDE SEQUENCE [LARGE SCALE GENOMIC DNA]</scope>
</reference>
<dbReference type="AlphaFoldDB" id="A0AAW0P7Y9"/>
<sequence length="100" mass="11562">MKFPGRTPHRIPLLQRKKRGQKYTSLMFKARKEVGAGGTRISDFFLRRSRSALPRPVLLRLVGAESSRLSKTNRLKTVTLRELQEAIHRLRQRSRARPAA</sequence>
<protein>
    <submittedName>
        <fullName evidence="1">Uncharacterized protein</fullName>
    </submittedName>
</protein>
<evidence type="ECO:0000313" key="2">
    <source>
        <dbReference type="Proteomes" id="UP001460270"/>
    </source>
</evidence>
<name>A0AAW0P7Y9_9GOBI</name>
<comment type="caution">
    <text evidence="1">The sequence shown here is derived from an EMBL/GenBank/DDBJ whole genome shotgun (WGS) entry which is preliminary data.</text>
</comment>
<organism evidence="1 2">
    <name type="scientific">Mugilogobius chulae</name>
    <name type="common">yellowstripe goby</name>
    <dbReference type="NCBI Taxonomy" id="88201"/>
    <lineage>
        <taxon>Eukaryota</taxon>
        <taxon>Metazoa</taxon>
        <taxon>Chordata</taxon>
        <taxon>Craniata</taxon>
        <taxon>Vertebrata</taxon>
        <taxon>Euteleostomi</taxon>
        <taxon>Actinopterygii</taxon>
        <taxon>Neopterygii</taxon>
        <taxon>Teleostei</taxon>
        <taxon>Neoteleostei</taxon>
        <taxon>Acanthomorphata</taxon>
        <taxon>Gobiaria</taxon>
        <taxon>Gobiiformes</taxon>
        <taxon>Gobioidei</taxon>
        <taxon>Gobiidae</taxon>
        <taxon>Gobionellinae</taxon>
        <taxon>Mugilogobius</taxon>
    </lineage>
</organism>